<dbReference type="OrthoDB" id="7790078at2"/>
<keyword evidence="3" id="KW-1185">Reference proteome</keyword>
<organism evidence="2 3">
    <name type="scientific">Tritonibacter multivorans</name>
    <dbReference type="NCBI Taxonomy" id="928856"/>
    <lineage>
        <taxon>Bacteria</taxon>
        <taxon>Pseudomonadati</taxon>
        <taxon>Pseudomonadota</taxon>
        <taxon>Alphaproteobacteria</taxon>
        <taxon>Rhodobacterales</taxon>
        <taxon>Paracoccaceae</taxon>
        <taxon>Tritonibacter</taxon>
    </lineage>
</organism>
<dbReference type="AlphaFoldDB" id="A0A0P1H206"/>
<evidence type="ECO:0000313" key="3">
    <source>
        <dbReference type="Proteomes" id="UP000052022"/>
    </source>
</evidence>
<reference evidence="2 3" key="1">
    <citation type="submission" date="2015-09" db="EMBL/GenBank/DDBJ databases">
        <authorList>
            <consortium name="Swine Surveillance"/>
        </authorList>
    </citation>
    <scope>NUCLEOTIDE SEQUENCE [LARGE SCALE GENOMIC DNA]</scope>
    <source>
        <strain evidence="2 3">CECT 7557</strain>
    </source>
</reference>
<dbReference type="PANTHER" id="PTHR40254">
    <property type="entry name" value="BLR0577 PROTEIN"/>
    <property type="match status" value="1"/>
</dbReference>
<evidence type="ECO:0000313" key="2">
    <source>
        <dbReference type="EMBL" id="CUH82341.1"/>
    </source>
</evidence>
<sequence length="468" mass="50335">MNRSQPLHHLIVGDGVTALALVAAIPLASGDRLTIVGRTAHAFGRGAAYAADPNETPWQFAYLLNSPADDIDPDFADWAAENFDRIRAQMEGRSPNWLGAAQDLVAKGDFAGLNYPRSTFGDYLEAQGKSALAALKDKGVDVAVLSDEALSVTRNGAYLDVALASGRVLSADRVDVAPGAPTTQRIEGDDSAFSVPTLFGYEEVVAEHVRAGREIFCVGTNATMLDSLRLCQSLAAETDISFVACSPSGRLPAALIPQLPRRSFTPQPNTGHTTAASFLSDLQEQIQAAENDGLAIREVRAGMRAFFVENSITDFVAAPEEALKVPAKLRHWLRAGTRDSIHDFERLSQTGQTRLLSGAVEKIESHDNGAVVHYRDAEGNAQRHETGLVINCSGSVMTAGHDPLTQNMIDRGILEVSRAGYVVGDRCETAWPNLRHLSPATAKIGAEILPMPLFDAHLLRVWAARCYG</sequence>
<protein>
    <recommendedName>
        <fullName evidence="1">FAD-dependent urate hydroxylase HpyO/Asp monooxygenase CreE-like FAD/NAD(P)-binding domain-containing protein</fullName>
    </recommendedName>
</protein>
<evidence type="ECO:0000259" key="1">
    <source>
        <dbReference type="Pfam" id="PF13454"/>
    </source>
</evidence>
<dbReference type="InterPro" id="IPR038732">
    <property type="entry name" value="HpyO/CreE_NAD-binding"/>
</dbReference>
<dbReference type="InterPro" id="IPR052189">
    <property type="entry name" value="L-asp_N-monooxygenase_NS-form"/>
</dbReference>
<proteinExistence type="predicted"/>
<dbReference type="RefSeq" id="WP_058291851.1">
    <property type="nucleotide sequence ID" value="NZ_CYSD01000043.1"/>
</dbReference>
<feature type="domain" description="FAD-dependent urate hydroxylase HpyO/Asp monooxygenase CreE-like FAD/NAD(P)-binding" evidence="1">
    <location>
        <begin position="11"/>
        <end position="179"/>
    </location>
</feature>
<name>A0A0P1H206_9RHOB</name>
<dbReference type="STRING" id="928856.SAMN04488049_105231"/>
<accession>A0A0P1H206</accession>
<dbReference type="SUPFAM" id="SSF51905">
    <property type="entry name" value="FAD/NAD(P)-binding domain"/>
    <property type="match status" value="1"/>
</dbReference>
<dbReference type="Proteomes" id="UP000052022">
    <property type="component" value="Unassembled WGS sequence"/>
</dbReference>
<dbReference type="PANTHER" id="PTHR40254:SF1">
    <property type="entry name" value="BLR0577 PROTEIN"/>
    <property type="match status" value="1"/>
</dbReference>
<dbReference type="Pfam" id="PF13454">
    <property type="entry name" value="NAD_binding_9"/>
    <property type="match status" value="1"/>
</dbReference>
<dbReference type="EMBL" id="CYSD01000043">
    <property type="protein sequence ID" value="CUH82341.1"/>
    <property type="molecule type" value="Genomic_DNA"/>
</dbReference>
<gene>
    <name evidence="2" type="ORF">TRM7557_03885</name>
</gene>
<dbReference type="InterPro" id="IPR036188">
    <property type="entry name" value="FAD/NAD-bd_sf"/>
</dbReference>